<organism evidence="6 7">
    <name type="scientific">Leucosporidium creatinivorum</name>
    <dbReference type="NCBI Taxonomy" id="106004"/>
    <lineage>
        <taxon>Eukaryota</taxon>
        <taxon>Fungi</taxon>
        <taxon>Dikarya</taxon>
        <taxon>Basidiomycota</taxon>
        <taxon>Pucciniomycotina</taxon>
        <taxon>Microbotryomycetes</taxon>
        <taxon>Leucosporidiales</taxon>
        <taxon>Leucosporidium</taxon>
    </lineage>
</organism>
<name>A0A1Y2D6U4_9BASI</name>
<feature type="domain" description="Ubiquitin-like protease family profile" evidence="5">
    <location>
        <begin position="1"/>
        <end position="98"/>
    </location>
</feature>
<keyword evidence="3" id="KW-0378">Hydrolase</keyword>
<dbReference type="InterPro" id="IPR003653">
    <property type="entry name" value="Peptidase_C48_C"/>
</dbReference>
<evidence type="ECO:0000256" key="3">
    <source>
        <dbReference type="ARBA" id="ARBA00022801"/>
    </source>
</evidence>
<dbReference type="GO" id="GO:0005634">
    <property type="term" value="C:nucleus"/>
    <property type="evidence" value="ECO:0007669"/>
    <property type="project" value="TreeGrafter"/>
</dbReference>
<dbReference type="AlphaFoldDB" id="A0A1Y2D6U4"/>
<protein>
    <recommendedName>
        <fullName evidence="5">Ubiquitin-like protease family profile domain-containing protein</fullName>
    </recommendedName>
</protein>
<dbReference type="SUPFAM" id="SSF54001">
    <property type="entry name" value="Cysteine proteinases"/>
    <property type="match status" value="1"/>
</dbReference>
<dbReference type="GO" id="GO:0006508">
    <property type="term" value="P:proteolysis"/>
    <property type="evidence" value="ECO:0007669"/>
    <property type="project" value="UniProtKB-KW"/>
</dbReference>
<sequence length="138" mass="16442">FDTFSKSLIIIPINLGNSHWVCSAINLEKKRFEYYDSLGGPMERVYLTLRKYLEEEHLAKKKSPIDLSDWENYWDEDVPQQENSCDCGIFTCQFMETLSRDVEGFDFTQKEMPYLRNKMALEIHEERLIEEEGWVDLE</sequence>
<keyword evidence="4" id="KW-0788">Thiol protease</keyword>
<dbReference type="GO" id="GO:0016926">
    <property type="term" value="P:protein desumoylation"/>
    <property type="evidence" value="ECO:0007669"/>
    <property type="project" value="TreeGrafter"/>
</dbReference>
<dbReference type="Gene3D" id="3.40.395.10">
    <property type="entry name" value="Adenoviral Proteinase, Chain A"/>
    <property type="match status" value="1"/>
</dbReference>
<keyword evidence="7" id="KW-1185">Reference proteome</keyword>
<dbReference type="EMBL" id="MCGR01000093">
    <property type="protein sequence ID" value="ORY55013.1"/>
    <property type="molecule type" value="Genomic_DNA"/>
</dbReference>
<dbReference type="Proteomes" id="UP000193467">
    <property type="component" value="Unassembled WGS sequence"/>
</dbReference>
<keyword evidence="2" id="KW-0645">Protease</keyword>
<evidence type="ECO:0000256" key="1">
    <source>
        <dbReference type="ARBA" id="ARBA00005234"/>
    </source>
</evidence>
<dbReference type="STRING" id="106004.A0A1Y2D6U4"/>
<dbReference type="InParanoid" id="A0A1Y2D6U4"/>
<gene>
    <name evidence="6" type="ORF">BCR35DRAFT_310206</name>
</gene>
<dbReference type="PANTHER" id="PTHR12606:SF141">
    <property type="entry name" value="GH15225P-RELATED"/>
    <property type="match status" value="1"/>
</dbReference>
<comment type="caution">
    <text evidence="6">The sequence shown here is derived from an EMBL/GenBank/DDBJ whole genome shotgun (WGS) entry which is preliminary data.</text>
</comment>
<evidence type="ECO:0000256" key="2">
    <source>
        <dbReference type="ARBA" id="ARBA00022670"/>
    </source>
</evidence>
<dbReference type="Pfam" id="PF02902">
    <property type="entry name" value="Peptidase_C48"/>
    <property type="match status" value="1"/>
</dbReference>
<accession>A0A1Y2D6U4</accession>
<feature type="non-terminal residue" evidence="6">
    <location>
        <position position="1"/>
    </location>
</feature>
<dbReference type="InterPro" id="IPR038765">
    <property type="entry name" value="Papain-like_cys_pep_sf"/>
</dbReference>
<dbReference type="PANTHER" id="PTHR12606">
    <property type="entry name" value="SENTRIN/SUMO-SPECIFIC PROTEASE"/>
    <property type="match status" value="1"/>
</dbReference>
<proteinExistence type="inferred from homology"/>
<evidence type="ECO:0000313" key="6">
    <source>
        <dbReference type="EMBL" id="ORY55013.1"/>
    </source>
</evidence>
<dbReference type="OrthoDB" id="1939479at2759"/>
<evidence type="ECO:0000313" key="7">
    <source>
        <dbReference type="Proteomes" id="UP000193467"/>
    </source>
</evidence>
<dbReference type="GO" id="GO:0016929">
    <property type="term" value="F:deSUMOylase activity"/>
    <property type="evidence" value="ECO:0007669"/>
    <property type="project" value="TreeGrafter"/>
</dbReference>
<reference evidence="6 7" key="1">
    <citation type="submission" date="2016-07" db="EMBL/GenBank/DDBJ databases">
        <title>Pervasive Adenine N6-methylation of Active Genes in Fungi.</title>
        <authorList>
            <consortium name="DOE Joint Genome Institute"/>
            <person name="Mondo S.J."/>
            <person name="Dannebaum R.O."/>
            <person name="Kuo R.C."/>
            <person name="Labutti K."/>
            <person name="Haridas S."/>
            <person name="Kuo A."/>
            <person name="Salamov A."/>
            <person name="Ahrendt S.R."/>
            <person name="Lipzen A."/>
            <person name="Sullivan W."/>
            <person name="Andreopoulos W.B."/>
            <person name="Clum A."/>
            <person name="Lindquist E."/>
            <person name="Daum C."/>
            <person name="Ramamoorthy G.K."/>
            <person name="Gryganskyi A."/>
            <person name="Culley D."/>
            <person name="Magnuson J.K."/>
            <person name="James T.Y."/>
            <person name="O'Malley M.A."/>
            <person name="Stajich J.E."/>
            <person name="Spatafora J.W."/>
            <person name="Visel A."/>
            <person name="Grigoriev I.V."/>
        </authorList>
    </citation>
    <scope>NUCLEOTIDE SEQUENCE [LARGE SCALE GENOMIC DNA]</scope>
    <source>
        <strain evidence="6 7">62-1032</strain>
    </source>
</reference>
<evidence type="ECO:0000256" key="4">
    <source>
        <dbReference type="ARBA" id="ARBA00022807"/>
    </source>
</evidence>
<evidence type="ECO:0000259" key="5">
    <source>
        <dbReference type="PROSITE" id="PS50600"/>
    </source>
</evidence>
<dbReference type="PROSITE" id="PS50600">
    <property type="entry name" value="ULP_PROTEASE"/>
    <property type="match status" value="1"/>
</dbReference>
<comment type="similarity">
    <text evidence="1">Belongs to the peptidase C48 family.</text>
</comment>